<organism evidence="1">
    <name type="scientific">marine sediment metagenome</name>
    <dbReference type="NCBI Taxonomy" id="412755"/>
    <lineage>
        <taxon>unclassified sequences</taxon>
        <taxon>metagenomes</taxon>
        <taxon>ecological metagenomes</taxon>
    </lineage>
</organism>
<name>X0TPQ2_9ZZZZ</name>
<dbReference type="AlphaFoldDB" id="X0TPQ2"/>
<proteinExistence type="predicted"/>
<feature type="non-terminal residue" evidence="1">
    <location>
        <position position="1"/>
    </location>
</feature>
<comment type="caution">
    <text evidence="1">The sequence shown here is derived from an EMBL/GenBank/DDBJ whole genome shotgun (WGS) entry which is preliminary data.</text>
</comment>
<protein>
    <submittedName>
        <fullName evidence="1">Uncharacterized protein</fullName>
    </submittedName>
</protein>
<gene>
    <name evidence="1" type="ORF">S01H1_19573</name>
</gene>
<reference evidence="1" key="1">
    <citation type="journal article" date="2014" name="Front. Microbiol.">
        <title>High frequency of phylogenetically diverse reductive dehalogenase-homologous genes in deep subseafloor sedimentary metagenomes.</title>
        <authorList>
            <person name="Kawai M."/>
            <person name="Futagami T."/>
            <person name="Toyoda A."/>
            <person name="Takaki Y."/>
            <person name="Nishi S."/>
            <person name="Hori S."/>
            <person name="Arai W."/>
            <person name="Tsubouchi T."/>
            <person name="Morono Y."/>
            <person name="Uchiyama I."/>
            <person name="Ito T."/>
            <person name="Fujiyama A."/>
            <person name="Inagaki F."/>
            <person name="Takami H."/>
        </authorList>
    </citation>
    <scope>NUCLEOTIDE SEQUENCE</scope>
    <source>
        <strain evidence="1">Expedition CK06-06</strain>
    </source>
</reference>
<sequence length="303" mass="33488">PDAEGINGEMQAFHIALKSAGVSVPFTTLMGVGGLAFRLYWHKGTEEDETFGQWSDTSLEAVSGTHPVYEAAQYSGWSYTPYNQNTLDDMYMLARQSIDNGIPAITRGPVGPPIPSLIIGYEEEVTRKLLILSKYAGDKVTPLEIPMFDLPLLEYGYWRNPIFILEPGMPPDEDERLEMIKNAIKGAAEASEAPSIDNARWIGGIEAYEAIATDLEGDLGNVMAGLGPEGIEEDPRVDILGQVIHELGRARGCAFEFLETFADDFPVEDAVSEYEDVYEKYLEIKKIFPNPSLDFQGAFDALF</sequence>
<accession>X0TPQ2</accession>
<feature type="non-terminal residue" evidence="1">
    <location>
        <position position="303"/>
    </location>
</feature>
<evidence type="ECO:0000313" key="1">
    <source>
        <dbReference type="EMBL" id="GAF95234.1"/>
    </source>
</evidence>
<dbReference type="EMBL" id="BARS01010587">
    <property type="protein sequence ID" value="GAF95234.1"/>
    <property type="molecule type" value="Genomic_DNA"/>
</dbReference>